<evidence type="ECO:0000256" key="1">
    <source>
        <dbReference type="ARBA" id="ARBA00023125"/>
    </source>
</evidence>
<feature type="DNA-binding region" description="H-T-H motif" evidence="2">
    <location>
        <begin position="36"/>
        <end position="55"/>
    </location>
</feature>
<dbReference type="SUPFAM" id="SSF48498">
    <property type="entry name" value="Tetracyclin repressor-like, C-terminal domain"/>
    <property type="match status" value="1"/>
</dbReference>
<dbReference type="Proteomes" id="UP001203880">
    <property type="component" value="Unassembled WGS sequence"/>
</dbReference>
<dbReference type="InterPro" id="IPR001647">
    <property type="entry name" value="HTH_TetR"/>
</dbReference>
<dbReference type="Pfam" id="PF17938">
    <property type="entry name" value="TetR_C_29"/>
    <property type="match status" value="1"/>
</dbReference>
<dbReference type="SUPFAM" id="SSF46689">
    <property type="entry name" value="Homeodomain-like"/>
    <property type="match status" value="1"/>
</dbReference>
<dbReference type="RefSeq" id="WP_249711252.1">
    <property type="nucleotide sequence ID" value="NZ_JAMFMB010000020.1"/>
</dbReference>
<dbReference type="Pfam" id="PF00440">
    <property type="entry name" value="TetR_N"/>
    <property type="match status" value="1"/>
</dbReference>
<name>A0ABT0Q516_9RHOB</name>
<evidence type="ECO:0000256" key="2">
    <source>
        <dbReference type="PROSITE-ProRule" id="PRU00335"/>
    </source>
</evidence>
<accession>A0ABT0Q516</accession>
<dbReference type="PROSITE" id="PS50977">
    <property type="entry name" value="HTH_TETR_2"/>
    <property type="match status" value="1"/>
</dbReference>
<keyword evidence="5" id="KW-1185">Reference proteome</keyword>
<dbReference type="Gene3D" id="1.10.357.10">
    <property type="entry name" value="Tetracycline Repressor, domain 2"/>
    <property type="match status" value="1"/>
</dbReference>
<dbReference type="EMBL" id="JAMFMB010000020">
    <property type="protein sequence ID" value="MCL6284928.1"/>
    <property type="molecule type" value="Genomic_DNA"/>
</dbReference>
<proteinExistence type="predicted"/>
<gene>
    <name evidence="4" type="ORF">M3P21_15455</name>
</gene>
<dbReference type="InterPro" id="IPR036271">
    <property type="entry name" value="Tet_transcr_reg_TetR-rel_C_sf"/>
</dbReference>
<protein>
    <submittedName>
        <fullName evidence="4">TetR family transcriptional regulator</fullName>
    </submittedName>
</protein>
<evidence type="ECO:0000313" key="4">
    <source>
        <dbReference type="EMBL" id="MCL6284928.1"/>
    </source>
</evidence>
<dbReference type="InterPro" id="IPR050109">
    <property type="entry name" value="HTH-type_TetR-like_transc_reg"/>
</dbReference>
<evidence type="ECO:0000313" key="5">
    <source>
        <dbReference type="Proteomes" id="UP001203880"/>
    </source>
</evidence>
<dbReference type="InterPro" id="IPR041474">
    <property type="entry name" value="NicS_C"/>
</dbReference>
<keyword evidence="1 2" id="KW-0238">DNA-binding</keyword>
<dbReference type="PANTHER" id="PTHR30328:SF54">
    <property type="entry name" value="HTH-TYPE TRANSCRIPTIONAL REPRESSOR SCO4008"/>
    <property type="match status" value="1"/>
</dbReference>
<sequence>MTQQHATAKRDADATRARILAAARAEFARSGLSGARIDDIAERAQANKRMIYHYFGNKEALFTAVLEAAYLHIRSAEQQLDLDSLDPRDALDRLVRFTWDYYLEHPELIALANSENLHQGRHIRRVDSLPQSARSLVDLVARILDRGQRAGVFRDGVDAAQLTITIAAIGCYYLATRYTGSLLFGHDMMAPDALDARLAFNLDAVHRMVAR</sequence>
<dbReference type="InterPro" id="IPR009057">
    <property type="entry name" value="Homeodomain-like_sf"/>
</dbReference>
<evidence type="ECO:0000259" key="3">
    <source>
        <dbReference type="PROSITE" id="PS50977"/>
    </source>
</evidence>
<comment type="caution">
    <text evidence="4">The sequence shown here is derived from an EMBL/GenBank/DDBJ whole genome shotgun (WGS) entry which is preliminary data.</text>
</comment>
<dbReference type="PRINTS" id="PR00455">
    <property type="entry name" value="HTHTETR"/>
</dbReference>
<reference evidence="4" key="1">
    <citation type="submission" date="2022-05" db="EMBL/GenBank/DDBJ databases">
        <authorList>
            <person name="Park J.-S."/>
        </authorList>
    </citation>
    <scope>NUCLEOTIDE SEQUENCE</scope>
    <source>
        <strain evidence="4">2012CJ41-6</strain>
    </source>
</reference>
<dbReference type="PANTHER" id="PTHR30328">
    <property type="entry name" value="TRANSCRIPTIONAL REPRESSOR"/>
    <property type="match status" value="1"/>
</dbReference>
<organism evidence="4 5">
    <name type="scientific">Ruegeria spongiae</name>
    <dbReference type="NCBI Taxonomy" id="2942209"/>
    <lineage>
        <taxon>Bacteria</taxon>
        <taxon>Pseudomonadati</taxon>
        <taxon>Pseudomonadota</taxon>
        <taxon>Alphaproteobacteria</taxon>
        <taxon>Rhodobacterales</taxon>
        <taxon>Roseobacteraceae</taxon>
        <taxon>Ruegeria</taxon>
    </lineage>
</organism>
<feature type="domain" description="HTH tetR-type" evidence="3">
    <location>
        <begin position="13"/>
        <end position="73"/>
    </location>
</feature>